<dbReference type="Pfam" id="PF00872">
    <property type="entry name" value="Transposase_mut"/>
    <property type="match status" value="1"/>
</dbReference>
<keyword evidence="4 6" id="KW-0238">DNA-binding</keyword>
<name>E1YGE7_9BACT</name>
<keyword evidence="6" id="KW-0814">Transposable element</keyword>
<gene>
    <name evidence="7" type="ORF">N47_J06220</name>
</gene>
<proteinExistence type="inferred from homology"/>
<protein>
    <recommendedName>
        <fullName evidence="6">Mutator family transposase</fullName>
    </recommendedName>
</protein>
<evidence type="ECO:0000256" key="5">
    <source>
        <dbReference type="ARBA" id="ARBA00023172"/>
    </source>
</evidence>
<reference evidence="7" key="1">
    <citation type="journal article" date="2011" name="Environ. Microbiol.">
        <title>Genomic insights into the metabolic potential of the polycyclic aromatic hydrocarbon degrading sulfate-reducing Deltaproteobacterium N47.</title>
        <authorList>
            <person name="Bergmann F."/>
            <person name="Selesi D."/>
            <person name="Weinmaier T."/>
            <person name="Tischler P."/>
            <person name="Rattei T."/>
            <person name="Meckenstock R.U."/>
        </authorList>
    </citation>
    <scope>NUCLEOTIDE SEQUENCE</scope>
</reference>
<dbReference type="GO" id="GO:0003677">
    <property type="term" value="F:DNA binding"/>
    <property type="evidence" value="ECO:0007669"/>
    <property type="project" value="UniProtKB-UniRule"/>
</dbReference>
<dbReference type="PANTHER" id="PTHR33217">
    <property type="entry name" value="TRANSPOSASE FOR INSERTION SEQUENCE ELEMENT IS1081"/>
    <property type="match status" value="1"/>
</dbReference>
<dbReference type="GO" id="GO:0006313">
    <property type="term" value="P:DNA transposition"/>
    <property type="evidence" value="ECO:0007669"/>
    <property type="project" value="UniProtKB-UniRule"/>
</dbReference>
<evidence type="ECO:0000256" key="4">
    <source>
        <dbReference type="ARBA" id="ARBA00023125"/>
    </source>
</evidence>
<comment type="function">
    <text evidence="1 6">Required for the transposition of the insertion element.</text>
</comment>
<evidence type="ECO:0000256" key="1">
    <source>
        <dbReference type="ARBA" id="ARBA00002190"/>
    </source>
</evidence>
<comment type="similarity">
    <text evidence="2 6">Belongs to the transposase mutator family.</text>
</comment>
<evidence type="ECO:0000256" key="3">
    <source>
        <dbReference type="ARBA" id="ARBA00022578"/>
    </source>
</evidence>
<dbReference type="InterPro" id="IPR001207">
    <property type="entry name" value="Transposase_mutator"/>
</dbReference>
<organism evidence="7">
    <name type="scientific">uncultured Desulfobacterium sp</name>
    <dbReference type="NCBI Taxonomy" id="201089"/>
    <lineage>
        <taxon>Bacteria</taxon>
        <taxon>Pseudomonadati</taxon>
        <taxon>Thermodesulfobacteriota</taxon>
        <taxon>Desulfobacteria</taxon>
        <taxon>Desulfobacterales</taxon>
        <taxon>Desulfobacteriaceae</taxon>
        <taxon>Desulfobacterium</taxon>
        <taxon>environmental samples</taxon>
    </lineage>
</organism>
<keyword evidence="5 6" id="KW-0233">DNA recombination</keyword>
<evidence type="ECO:0000256" key="6">
    <source>
        <dbReference type="RuleBase" id="RU365089"/>
    </source>
</evidence>
<dbReference type="EMBL" id="FR695872">
    <property type="protein sequence ID" value="CBX29641.1"/>
    <property type="molecule type" value="Genomic_DNA"/>
</dbReference>
<evidence type="ECO:0000256" key="2">
    <source>
        <dbReference type="ARBA" id="ARBA00010961"/>
    </source>
</evidence>
<evidence type="ECO:0000313" key="7">
    <source>
        <dbReference type="EMBL" id="CBX29641.1"/>
    </source>
</evidence>
<keyword evidence="3 6" id="KW-0815">Transposition</keyword>
<sequence>MSGEPIKYIFLDGVNFDMRIDRSIEKVPVLIAIGVEKTGRKRVLGFQAGDKESAPAWREFFRDLKKRGLDGRDMVLGAMDGLPGLEKVFKEDFPKAKVQRCQVHVSRNVPAKVPRKLKKAVADDMRSIFYASSKPKAMEFFEIFKQKWLKGSSIGCQMSGKLHRGMSNVFYLSRRRMDFFKDHEHY</sequence>
<dbReference type="PANTHER" id="PTHR33217:SF7">
    <property type="entry name" value="TRANSPOSASE FOR INSERTION SEQUENCE ELEMENT IS1081"/>
    <property type="match status" value="1"/>
</dbReference>
<dbReference type="GO" id="GO:0004803">
    <property type="term" value="F:transposase activity"/>
    <property type="evidence" value="ECO:0007669"/>
    <property type="project" value="UniProtKB-UniRule"/>
</dbReference>
<accession>E1YGE7</accession>
<dbReference type="AlphaFoldDB" id="E1YGE7"/>